<dbReference type="Proteomes" id="UP000292110">
    <property type="component" value="Unassembled WGS sequence"/>
</dbReference>
<dbReference type="GO" id="GO:0015628">
    <property type="term" value="P:protein secretion by the type II secretion system"/>
    <property type="evidence" value="ECO:0007669"/>
    <property type="project" value="InterPro"/>
</dbReference>
<dbReference type="GO" id="GO:0015627">
    <property type="term" value="C:type II protein secretion system complex"/>
    <property type="evidence" value="ECO:0007669"/>
    <property type="project" value="InterPro"/>
</dbReference>
<keyword evidence="14" id="KW-1185">Reference proteome</keyword>
<name>A0A4Q6X798_9GAMM</name>
<gene>
    <name evidence="13" type="ORF">EXE30_13045</name>
</gene>
<dbReference type="InterPro" id="IPR043129">
    <property type="entry name" value="ATPase_NBD"/>
</dbReference>
<dbReference type="Pfam" id="PF05134">
    <property type="entry name" value="T2SSL"/>
    <property type="match status" value="1"/>
</dbReference>
<comment type="similarity">
    <text evidence="2 10">Belongs to the GSP L family.</text>
</comment>
<feature type="domain" description="GspL cytoplasmic actin-ATPase-like" evidence="11">
    <location>
        <begin position="16"/>
        <end position="166"/>
    </location>
</feature>
<evidence type="ECO:0000256" key="1">
    <source>
        <dbReference type="ARBA" id="ARBA00004377"/>
    </source>
</evidence>
<evidence type="ECO:0000256" key="7">
    <source>
        <dbReference type="ARBA" id="ARBA00022927"/>
    </source>
</evidence>
<evidence type="ECO:0000259" key="11">
    <source>
        <dbReference type="Pfam" id="PF05134"/>
    </source>
</evidence>
<feature type="domain" description="GspL periplasmic" evidence="12">
    <location>
        <begin position="236"/>
        <end position="371"/>
    </location>
</feature>
<dbReference type="InterPro" id="IPR007812">
    <property type="entry name" value="T2SS_protein-GspL"/>
</dbReference>
<evidence type="ECO:0000256" key="5">
    <source>
        <dbReference type="ARBA" id="ARBA00022519"/>
    </source>
</evidence>
<organism evidence="13 14">
    <name type="scientific">Acinetobacter halotolerans</name>
    <dbReference type="NCBI Taxonomy" id="1752076"/>
    <lineage>
        <taxon>Bacteria</taxon>
        <taxon>Pseudomonadati</taxon>
        <taxon>Pseudomonadota</taxon>
        <taxon>Gammaproteobacteria</taxon>
        <taxon>Moraxellales</taxon>
        <taxon>Moraxellaceae</taxon>
        <taxon>Acinetobacter</taxon>
    </lineage>
</organism>
<evidence type="ECO:0000256" key="10">
    <source>
        <dbReference type="PIRNR" id="PIRNR015761"/>
    </source>
</evidence>
<comment type="function">
    <text evidence="10">Inner membrane component of the type II secretion system required for the energy-dependent secretion of extracellular factors such as proteases and toxins from the periplasm.</text>
</comment>
<evidence type="ECO:0000313" key="14">
    <source>
        <dbReference type="Proteomes" id="UP000292110"/>
    </source>
</evidence>
<dbReference type="GO" id="GO:0005886">
    <property type="term" value="C:plasma membrane"/>
    <property type="evidence" value="ECO:0007669"/>
    <property type="project" value="UniProtKB-SubCell"/>
</dbReference>
<evidence type="ECO:0000256" key="2">
    <source>
        <dbReference type="ARBA" id="ARBA00005318"/>
    </source>
</evidence>
<comment type="caution">
    <text evidence="13">The sequence shown here is derived from an EMBL/GenBank/DDBJ whole genome shotgun (WGS) entry which is preliminary data.</text>
</comment>
<evidence type="ECO:0000256" key="6">
    <source>
        <dbReference type="ARBA" id="ARBA00022692"/>
    </source>
</evidence>
<evidence type="ECO:0000256" key="3">
    <source>
        <dbReference type="ARBA" id="ARBA00022448"/>
    </source>
</evidence>
<dbReference type="GO" id="GO:0009276">
    <property type="term" value="C:Gram-negative-bacterium-type cell wall"/>
    <property type="evidence" value="ECO:0007669"/>
    <property type="project" value="InterPro"/>
</dbReference>
<reference evidence="13 14" key="1">
    <citation type="submission" date="2019-02" db="EMBL/GenBank/DDBJ databases">
        <title>The draft genome of Acinetobacter halotolerans strain JCM 31009.</title>
        <authorList>
            <person name="Qin J."/>
            <person name="Feng Y."/>
            <person name="Nemec A."/>
            <person name="Zong Z."/>
        </authorList>
    </citation>
    <scope>NUCLEOTIDE SEQUENCE [LARGE SCALE GENOMIC DNA]</scope>
    <source>
        <strain evidence="13 14">JCM 31009</strain>
    </source>
</reference>
<dbReference type="Gene3D" id="3.30.420.380">
    <property type="match status" value="1"/>
</dbReference>
<dbReference type="NCBIfam" id="TIGR01709">
    <property type="entry name" value="typeII_sec_gspL"/>
    <property type="match status" value="1"/>
</dbReference>
<comment type="subcellular location">
    <subcellularLocation>
        <location evidence="1">Cell inner membrane</location>
        <topology evidence="1">Single-pass membrane protein</topology>
    </subcellularLocation>
</comment>
<proteinExistence type="inferred from homology"/>
<dbReference type="Gene3D" id="3.30.1360.100">
    <property type="entry name" value="General secretion pathway protein M, EpsM"/>
    <property type="match status" value="1"/>
</dbReference>
<protein>
    <recommendedName>
        <fullName evidence="10">Type II secretion system protein L</fullName>
        <shortName evidence="10">T2SS protein L</shortName>
    </recommendedName>
</protein>
<dbReference type="InterPro" id="IPR025691">
    <property type="entry name" value="GspL_pp_dom"/>
</dbReference>
<dbReference type="EMBL" id="SGIM01000011">
    <property type="protein sequence ID" value="RZF50493.1"/>
    <property type="molecule type" value="Genomic_DNA"/>
</dbReference>
<dbReference type="PIRSF" id="PIRSF015761">
    <property type="entry name" value="Protein_L"/>
    <property type="match status" value="1"/>
</dbReference>
<keyword evidence="5" id="KW-0997">Cell inner membrane</keyword>
<dbReference type="AlphaFoldDB" id="A0A4Q6X798"/>
<evidence type="ECO:0000256" key="4">
    <source>
        <dbReference type="ARBA" id="ARBA00022475"/>
    </source>
</evidence>
<dbReference type="SUPFAM" id="SSF53067">
    <property type="entry name" value="Actin-like ATPase domain"/>
    <property type="match status" value="1"/>
</dbReference>
<keyword evidence="4" id="KW-1003">Cell membrane</keyword>
<keyword evidence="6" id="KW-0812">Transmembrane</keyword>
<accession>A0A4Q6X798</accession>
<dbReference type="InterPro" id="IPR024230">
    <property type="entry name" value="GspL_cyto_dom"/>
</dbReference>
<keyword evidence="3 10" id="KW-0813">Transport</keyword>
<dbReference type="RefSeq" id="WP_130162770.1">
    <property type="nucleotide sequence ID" value="NZ_SGIM01000011.1"/>
</dbReference>
<dbReference type="Pfam" id="PF12693">
    <property type="entry name" value="GspL_C"/>
    <property type="match status" value="1"/>
</dbReference>
<evidence type="ECO:0000256" key="8">
    <source>
        <dbReference type="ARBA" id="ARBA00022989"/>
    </source>
</evidence>
<evidence type="ECO:0000313" key="13">
    <source>
        <dbReference type="EMBL" id="RZF50493.1"/>
    </source>
</evidence>
<evidence type="ECO:0000259" key="12">
    <source>
        <dbReference type="Pfam" id="PF12693"/>
    </source>
</evidence>
<sequence>MLYIWMPETNGTWYWSTGENWLQANSLELLIQDLQEHAGKEAVIYFPSRNAQMLQQPMTKTHYKQLGPEGVKYLLEEYVTLPIDQMKVVHHFHQDQLNILGVAQSTIETWQHALSLLPIEIVAFLPDFLILPDPEADSENHQVVLVNLYDHLLVRENAWLGNSVDDLGVFLEFTSTETHYKFANLNASQLDQLASVSSREQRTEFSYQFHQLPRAKQHPFNVFPKARNTDMQWSGYWKAAAIVFMAVIFVQLGYDALRWSKLKTVADQTALQAIDQYKYWFGENSRVTEQNIKSQFESQLRMSRLGDAQALSLLSRVGPILMQNQIVAQQMNFDASVLSMALKANSANELQTLVQQLNQQGFQAELGNVQADSVGAIGTVKIK</sequence>
<keyword evidence="9" id="KW-0472">Membrane</keyword>
<keyword evidence="8" id="KW-1133">Transmembrane helix</keyword>
<evidence type="ECO:0000256" key="9">
    <source>
        <dbReference type="ARBA" id="ARBA00023136"/>
    </source>
</evidence>
<keyword evidence="7 10" id="KW-0653">Protein transport</keyword>